<comment type="caution">
    <text evidence="2">The sequence shown here is derived from an EMBL/GenBank/DDBJ whole genome shotgun (WGS) entry which is preliminary data.</text>
</comment>
<reference evidence="2 3" key="1">
    <citation type="journal article" date="2005" name="Nature">
        <title>The genome of the social amoeba Dictyostelium discoideum.</title>
        <authorList>
            <consortium name="The Dictyostelium discoideum Sequencing Consortium"/>
            <person name="Eichinger L."/>
            <person name="Pachebat J.A."/>
            <person name="Glockner G."/>
            <person name="Rajandream M.A."/>
            <person name="Sucgang R."/>
            <person name="Berriman M."/>
            <person name="Song J."/>
            <person name="Olsen R."/>
            <person name="Szafranski K."/>
            <person name="Xu Q."/>
            <person name="Tunggal B."/>
            <person name="Kummerfeld S."/>
            <person name="Madera M."/>
            <person name="Konfortov B.A."/>
            <person name="Rivero F."/>
            <person name="Bankier A.T."/>
            <person name="Lehmann R."/>
            <person name="Hamlin N."/>
            <person name="Davies R."/>
            <person name="Gaudet P."/>
            <person name="Fey P."/>
            <person name="Pilcher K."/>
            <person name="Chen G."/>
            <person name="Saunders D."/>
            <person name="Sodergren E."/>
            <person name="Davis P."/>
            <person name="Kerhornou A."/>
            <person name="Nie X."/>
            <person name="Hall N."/>
            <person name="Anjard C."/>
            <person name="Hemphill L."/>
            <person name="Bason N."/>
            <person name="Farbrother P."/>
            <person name="Desany B."/>
            <person name="Just E."/>
            <person name="Morio T."/>
            <person name="Rost R."/>
            <person name="Churcher C."/>
            <person name="Cooper J."/>
            <person name="Haydock S."/>
            <person name="van Driessche N."/>
            <person name="Cronin A."/>
            <person name="Goodhead I."/>
            <person name="Muzny D."/>
            <person name="Mourier T."/>
            <person name="Pain A."/>
            <person name="Lu M."/>
            <person name="Harper D."/>
            <person name="Lindsay R."/>
            <person name="Hauser H."/>
            <person name="James K."/>
            <person name="Quiles M."/>
            <person name="Madan Babu M."/>
            <person name="Saito T."/>
            <person name="Buchrieser C."/>
            <person name="Wardroper A."/>
            <person name="Felder M."/>
            <person name="Thangavelu M."/>
            <person name="Johnson D."/>
            <person name="Knights A."/>
            <person name="Loulseged H."/>
            <person name="Mungall K."/>
            <person name="Oliver K."/>
            <person name="Price C."/>
            <person name="Quail M.A."/>
            <person name="Urushihara H."/>
            <person name="Hernandez J."/>
            <person name="Rabbinowitsch E."/>
            <person name="Steffen D."/>
            <person name="Sanders M."/>
            <person name="Ma J."/>
            <person name="Kohara Y."/>
            <person name="Sharp S."/>
            <person name="Simmonds M."/>
            <person name="Spiegler S."/>
            <person name="Tivey A."/>
            <person name="Sugano S."/>
            <person name="White B."/>
            <person name="Walker D."/>
            <person name="Woodward J."/>
            <person name="Winckler T."/>
            <person name="Tanaka Y."/>
            <person name="Shaulsky G."/>
            <person name="Schleicher M."/>
            <person name="Weinstock G."/>
            <person name="Rosenthal A."/>
            <person name="Cox E.C."/>
            <person name="Chisholm R.L."/>
            <person name="Gibbs R."/>
            <person name="Loomis W.F."/>
            <person name="Platzer M."/>
            <person name="Kay R.R."/>
            <person name="Williams J."/>
            <person name="Dear P.H."/>
            <person name="Noegel A.A."/>
            <person name="Barrell B."/>
            <person name="Kuspa A."/>
        </authorList>
    </citation>
    <scope>NUCLEOTIDE SEQUENCE [LARGE SCALE GENOMIC DNA]</scope>
    <source>
        <strain evidence="2 3">AX4</strain>
    </source>
</reference>
<dbReference type="AlphaFoldDB" id="Q55EP7"/>
<evidence type="ECO:0000313" key="2">
    <source>
        <dbReference type="EMBL" id="EAL72988.1"/>
    </source>
</evidence>
<evidence type="ECO:0000313" key="3">
    <source>
        <dbReference type="Proteomes" id="UP000002195"/>
    </source>
</evidence>
<keyword evidence="3" id="KW-1185">Reference proteome</keyword>
<dbReference type="InParanoid" id="Q55EP7"/>
<evidence type="ECO:0000256" key="1">
    <source>
        <dbReference type="SAM" id="MobiDB-lite"/>
    </source>
</evidence>
<dbReference type="Proteomes" id="UP000002195">
    <property type="component" value="Unassembled WGS sequence"/>
</dbReference>
<protein>
    <submittedName>
        <fullName evidence="2">Uncharacterized protein</fullName>
    </submittedName>
</protein>
<feature type="region of interest" description="Disordered" evidence="1">
    <location>
        <begin position="46"/>
        <end position="65"/>
    </location>
</feature>
<dbReference type="EMBL" id="AAFI02000004">
    <property type="protein sequence ID" value="EAL72988.1"/>
    <property type="molecule type" value="Genomic_DNA"/>
</dbReference>
<dbReference type="eggNOG" id="ENOG502RH7Q">
    <property type="taxonomic scope" value="Eukaryota"/>
</dbReference>
<accession>Q55EP7</accession>
<dbReference type="VEuPathDB" id="AmoebaDB:DDB_G0268798"/>
<dbReference type="GeneID" id="8616665"/>
<organism evidence="2 3">
    <name type="scientific">Dictyostelium discoideum</name>
    <name type="common">Social amoeba</name>
    <dbReference type="NCBI Taxonomy" id="44689"/>
    <lineage>
        <taxon>Eukaryota</taxon>
        <taxon>Amoebozoa</taxon>
        <taxon>Evosea</taxon>
        <taxon>Eumycetozoa</taxon>
        <taxon>Dictyostelia</taxon>
        <taxon>Dictyosteliales</taxon>
        <taxon>Dictyosteliaceae</taxon>
        <taxon>Dictyostelium</taxon>
    </lineage>
</organism>
<dbReference type="dictyBase" id="DDB_G0268798"/>
<dbReference type="HOGENOM" id="CLU_730432_0_0_1"/>
<gene>
    <name evidence="2" type="ORF">DDB_G0268798</name>
</gene>
<dbReference type="RefSeq" id="XP_646973.1">
    <property type="nucleotide sequence ID" value="XM_641881.1"/>
</dbReference>
<dbReference type="KEGG" id="ddi:DDB_G0268798"/>
<name>Q55EP7_DICDI</name>
<dbReference type="OMA" id="NIECEEY"/>
<dbReference type="PaxDb" id="44689-DDB0190045"/>
<dbReference type="Gene3D" id="1.25.40.10">
    <property type="entry name" value="Tetratricopeptide repeat domain"/>
    <property type="match status" value="1"/>
</dbReference>
<dbReference type="FunCoup" id="Q55EP7">
    <property type="interactions" value="744"/>
</dbReference>
<sequence>MEYNEEDFGLSNIGLIDDIRVKVNKIPTVQYTPKFDNKLWFMNNNKENKENKDNLNKKQQEKNRKDGIKNSQFKIDYLYSRGEYKQCINELNHLKTLVKLKKKQDYNDDIIDTEIRCNFKLNQFDKVIELIANVENTLQLKNGITYQFKDTNLIFILAQSLHLKNQFTQSRIQYQRCISLNRRIWEWWFNLSLTYLNCSNLITKQNLSSFLFIKNKNENEKENDGDNGEDGDDDDYDDELISGVNLNEIINENKIKEDGLSFLNLVLAYRSLCHSIFLLTQTIQSKRKSFKSTQGFKQLEKMKLILDSLLNLISNSIAIIDNSIMIINEELIANNLDRLRKESNENHFEIKWLIDFKPENFKNDEDDEIEDREENPFTL</sequence>
<dbReference type="InterPro" id="IPR011990">
    <property type="entry name" value="TPR-like_helical_dom_sf"/>
</dbReference>
<dbReference type="SUPFAM" id="SSF48452">
    <property type="entry name" value="TPR-like"/>
    <property type="match status" value="1"/>
</dbReference>
<proteinExistence type="predicted"/>